<sequence>MGKYSVLMIFIASSLLIVLQNVEIVNAVGCTGSFFNGNSSYAQNRRDLFSILPNKVVTNGGFYNSSLGRSPNIVHAVALCGRGYEQQACIRCVDSAIQGILTTTSCLNRVDSFTWDKDEEDNVSCLVSTSNHSTFGNLELRPSVRYQSPNSIEPSKNMTLFEQEWNAMANRTVESATEAETSSVLKYYSAEKAEFTEFPNVYMLMQCTPDITSQDCKTCLGECVTLFKEQVWGRQGGEVYRPSCFFRWDLYAFHGAFDNVTRVPAPPRPQAQGNESSITKKKGRSIGYGGIIAIVVVLTFINILVFIGYIKVYGRRKKSYNKINVGSAEYSDSDGQFMLRFDLGMIVMATDEFSSENTLGQGGFGTVYKGTLLNGQEVAVKRLTKEGLAAFAWKRWVEGKPEIIIDPFLIEKPRNEIIKLIQIGLLCVQENPTKRPTMSSVIIWLGSETNIIPLPKAPAFTGSRSQSEIGAMSMSDDVFTELTTKDKYFLANSLLLALLATSLTADQKTTAEDYFGSGLLFTLGNSSTWTSLMARVLSLGPSDVPFSMKTSTTHGDSLFRVTNPSQKPMFYLFTASTADNVNSFLPTNLITSKEHNSSQIYHSALINCCTLFPPWSAITKLGFHLKGFVPRFGPLTHVKPKPNNVIFMSVSICILTIFGRHYALDGRRLHLRTNSPSLI</sequence>
<keyword evidence="9 14" id="KW-0067">ATP-binding</keyword>
<protein>
    <submittedName>
        <fullName evidence="18">(thale cress) hypothetical protein</fullName>
    </submittedName>
</protein>
<evidence type="ECO:0000259" key="17">
    <source>
        <dbReference type="PROSITE" id="PS51473"/>
    </source>
</evidence>
<evidence type="ECO:0000256" key="3">
    <source>
        <dbReference type="ARBA" id="ARBA00022679"/>
    </source>
</evidence>
<dbReference type="GO" id="GO:0004674">
    <property type="term" value="F:protein serine/threonine kinase activity"/>
    <property type="evidence" value="ECO:0007669"/>
    <property type="project" value="UniProtKB-KW"/>
</dbReference>
<dbReference type="InterPro" id="IPR038408">
    <property type="entry name" value="GNK2_sf"/>
</dbReference>
<dbReference type="InterPro" id="IPR011009">
    <property type="entry name" value="Kinase-like_dom_sf"/>
</dbReference>
<feature type="chain" id="PRO_5029002472" evidence="16">
    <location>
        <begin position="28"/>
        <end position="679"/>
    </location>
</feature>
<keyword evidence="11 15" id="KW-0472">Membrane</keyword>
<dbReference type="PANTHER" id="PTHR27002:SF1008">
    <property type="entry name" value="CYSTEINE-RICH RECEPTOR-LIKE PROTEIN KINASE 40-RELATED"/>
    <property type="match status" value="1"/>
</dbReference>
<evidence type="ECO:0000256" key="14">
    <source>
        <dbReference type="PROSITE-ProRule" id="PRU10141"/>
    </source>
</evidence>
<keyword evidence="13" id="KW-0325">Glycoprotein</keyword>
<dbReference type="InterPro" id="IPR017441">
    <property type="entry name" value="Protein_kinase_ATP_BS"/>
</dbReference>
<keyword evidence="6" id="KW-0677">Repeat</keyword>
<evidence type="ECO:0000256" key="6">
    <source>
        <dbReference type="ARBA" id="ARBA00022737"/>
    </source>
</evidence>
<dbReference type="FunFam" id="3.30.430.20:FF:000009">
    <property type="entry name" value="Cysteine-rich receptor-like protein kinase 28"/>
    <property type="match status" value="1"/>
</dbReference>
<feature type="signal peptide" evidence="16">
    <location>
        <begin position="1"/>
        <end position="27"/>
    </location>
</feature>
<dbReference type="EMBL" id="LR881469">
    <property type="protein sequence ID" value="CAD5327140.1"/>
    <property type="molecule type" value="Genomic_DNA"/>
</dbReference>
<dbReference type="InterPro" id="IPR002902">
    <property type="entry name" value="GNK2"/>
</dbReference>
<accession>A0A7G2EXI2</accession>
<reference evidence="18 19" key="1">
    <citation type="submission" date="2020-09" db="EMBL/GenBank/DDBJ databases">
        <authorList>
            <person name="Ashkenazy H."/>
        </authorList>
    </citation>
    <scope>NUCLEOTIDE SEQUENCE [LARGE SCALE GENOMIC DNA]</scope>
    <source>
        <strain evidence="19">cv. Cdm-0</strain>
    </source>
</reference>
<gene>
    <name evidence="18" type="ORF">AT9943_LOCUS14854</name>
</gene>
<dbReference type="GO" id="GO:0005524">
    <property type="term" value="F:ATP binding"/>
    <property type="evidence" value="ECO:0007669"/>
    <property type="project" value="UniProtKB-UniRule"/>
</dbReference>
<evidence type="ECO:0000256" key="2">
    <source>
        <dbReference type="ARBA" id="ARBA00022527"/>
    </source>
</evidence>
<evidence type="ECO:0000256" key="10">
    <source>
        <dbReference type="ARBA" id="ARBA00022989"/>
    </source>
</evidence>
<feature type="transmembrane region" description="Helical" evidence="15">
    <location>
        <begin position="645"/>
        <end position="663"/>
    </location>
</feature>
<evidence type="ECO:0000256" key="12">
    <source>
        <dbReference type="ARBA" id="ARBA00023170"/>
    </source>
</evidence>
<keyword evidence="2" id="KW-0723">Serine/threonine-protein kinase</keyword>
<dbReference type="Gene3D" id="3.30.200.20">
    <property type="entry name" value="Phosphorylase Kinase, domain 1"/>
    <property type="match status" value="1"/>
</dbReference>
<evidence type="ECO:0000313" key="18">
    <source>
        <dbReference type="EMBL" id="CAD5327140.1"/>
    </source>
</evidence>
<proteinExistence type="predicted"/>
<dbReference type="Proteomes" id="UP000516314">
    <property type="component" value="Chromosome 4"/>
</dbReference>
<evidence type="ECO:0000256" key="4">
    <source>
        <dbReference type="ARBA" id="ARBA00022692"/>
    </source>
</evidence>
<organism evidence="18 19">
    <name type="scientific">Arabidopsis thaliana</name>
    <name type="common">Mouse-ear cress</name>
    <dbReference type="NCBI Taxonomy" id="3702"/>
    <lineage>
        <taxon>Eukaryota</taxon>
        <taxon>Viridiplantae</taxon>
        <taxon>Streptophyta</taxon>
        <taxon>Embryophyta</taxon>
        <taxon>Tracheophyta</taxon>
        <taxon>Spermatophyta</taxon>
        <taxon>Magnoliopsida</taxon>
        <taxon>eudicotyledons</taxon>
        <taxon>Gunneridae</taxon>
        <taxon>Pentapetalae</taxon>
        <taxon>rosids</taxon>
        <taxon>malvids</taxon>
        <taxon>Brassicales</taxon>
        <taxon>Brassicaceae</taxon>
        <taxon>Camelineae</taxon>
        <taxon>Arabidopsis</taxon>
    </lineage>
</organism>
<keyword evidence="8" id="KW-0418">Kinase</keyword>
<dbReference type="Gene3D" id="3.30.430.20">
    <property type="entry name" value="Gnk2 domain, C-X8-C-X2-C motif"/>
    <property type="match status" value="2"/>
</dbReference>
<dbReference type="PROSITE" id="PS51473">
    <property type="entry name" value="GNK2"/>
    <property type="match status" value="2"/>
</dbReference>
<evidence type="ECO:0000256" key="9">
    <source>
        <dbReference type="ARBA" id="ARBA00022840"/>
    </source>
</evidence>
<keyword evidence="7 14" id="KW-0547">Nucleotide-binding</keyword>
<keyword evidence="10 15" id="KW-1133">Transmembrane helix</keyword>
<evidence type="ECO:0000256" key="15">
    <source>
        <dbReference type="SAM" id="Phobius"/>
    </source>
</evidence>
<feature type="binding site" evidence="14">
    <location>
        <position position="381"/>
    </location>
    <ligand>
        <name>ATP</name>
        <dbReference type="ChEBI" id="CHEBI:30616"/>
    </ligand>
</feature>
<feature type="transmembrane region" description="Helical" evidence="15">
    <location>
        <begin position="604"/>
        <end position="625"/>
    </location>
</feature>
<comment type="subcellular location">
    <subcellularLocation>
        <location evidence="1">Membrane</location>
        <topology evidence="1">Single-pass membrane protein</topology>
    </subcellularLocation>
</comment>
<evidence type="ECO:0000256" key="16">
    <source>
        <dbReference type="SAM" id="SignalP"/>
    </source>
</evidence>
<keyword evidence="5 16" id="KW-0732">Signal</keyword>
<dbReference type="AlphaFoldDB" id="A0A7G2EXI2"/>
<evidence type="ECO:0000256" key="5">
    <source>
        <dbReference type="ARBA" id="ARBA00022729"/>
    </source>
</evidence>
<evidence type="ECO:0000256" key="8">
    <source>
        <dbReference type="ARBA" id="ARBA00022777"/>
    </source>
</evidence>
<dbReference type="FunFam" id="3.30.430.20:FF:000007">
    <property type="entry name" value="Cysteine-rich receptor-like protein kinase 11"/>
    <property type="match status" value="1"/>
</dbReference>
<evidence type="ECO:0000256" key="1">
    <source>
        <dbReference type="ARBA" id="ARBA00004167"/>
    </source>
</evidence>
<keyword evidence="3" id="KW-0808">Transferase</keyword>
<evidence type="ECO:0000256" key="7">
    <source>
        <dbReference type="ARBA" id="ARBA00022741"/>
    </source>
</evidence>
<feature type="transmembrane region" description="Helical" evidence="15">
    <location>
        <begin position="286"/>
        <end position="310"/>
    </location>
</feature>
<keyword evidence="12" id="KW-0675">Receptor</keyword>
<dbReference type="PANTHER" id="PTHR27002">
    <property type="entry name" value="RECEPTOR-LIKE SERINE/THREONINE-PROTEIN KINASE SD1-8"/>
    <property type="match status" value="1"/>
</dbReference>
<keyword evidence="4 15" id="KW-0812">Transmembrane</keyword>
<dbReference type="GO" id="GO:0016020">
    <property type="term" value="C:membrane"/>
    <property type="evidence" value="ECO:0007669"/>
    <property type="project" value="UniProtKB-SubCell"/>
</dbReference>
<name>A0A7G2EXI2_ARATH</name>
<evidence type="ECO:0000313" key="19">
    <source>
        <dbReference type="Proteomes" id="UP000516314"/>
    </source>
</evidence>
<dbReference type="PROSITE" id="PS00107">
    <property type="entry name" value="PROTEIN_KINASE_ATP"/>
    <property type="match status" value="1"/>
</dbReference>
<dbReference type="CDD" id="cd23509">
    <property type="entry name" value="Gnk2-like"/>
    <property type="match status" value="2"/>
</dbReference>
<feature type="domain" description="Gnk2-homologous" evidence="17">
    <location>
        <begin position="142"/>
        <end position="253"/>
    </location>
</feature>
<dbReference type="Pfam" id="PF01657">
    <property type="entry name" value="Stress-antifung"/>
    <property type="match status" value="2"/>
</dbReference>
<evidence type="ECO:0000256" key="11">
    <source>
        <dbReference type="ARBA" id="ARBA00023136"/>
    </source>
</evidence>
<dbReference type="SUPFAM" id="SSF56112">
    <property type="entry name" value="Protein kinase-like (PK-like)"/>
    <property type="match status" value="1"/>
</dbReference>
<feature type="domain" description="Gnk2-homologous" evidence="17">
    <location>
        <begin position="23"/>
        <end position="134"/>
    </location>
</feature>
<evidence type="ECO:0000256" key="13">
    <source>
        <dbReference type="ARBA" id="ARBA00023180"/>
    </source>
</evidence>